<organism evidence="1 2">
    <name type="scientific">Glycomyces buryatensis</name>
    <dbReference type="NCBI Taxonomy" id="2570927"/>
    <lineage>
        <taxon>Bacteria</taxon>
        <taxon>Bacillati</taxon>
        <taxon>Actinomycetota</taxon>
        <taxon>Actinomycetes</taxon>
        <taxon>Glycomycetales</taxon>
        <taxon>Glycomycetaceae</taxon>
        <taxon>Glycomyces</taxon>
    </lineage>
</organism>
<gene>
    <name evidence="1" type="ORF">FAB82_12140</name>
</gene>
<evidence type="ECO:0000313" key="1">
    <source>
        <dbReference type="EMBL" id="THV41308.1"/>
    </source>
</evidence>
<dbReference type="RefSeq" id="WP_136534810.1">
    <property type="nucleotide sequence ID" value="NZ_STGY01000046.1"/>
</dbReference>
<comment type="caution">
    <text evidence="1">The sequence shown here is derived from an EMBL/GenBank/DDBJ whole genome shotgun (WGS) entry which is preliminary data.</text>
</comment>
<dbReference type="EMBL" id="STGY01000046">
    <property type="protein sequence ID" value="THV41308.1"/>
    <property type="molecule type" value="Genomic_DNA"/>
</dbReference>
<reference evidence="1 2" key="2">
    <citation type="submission" date="2019-05" db="EMBL/GenBank/DDBJ databases">
        <title>Glycomyces buryatensis sp. nov.</title>
        <authorList>
            <person name="Nikitina E."/>
        </authorList>
    </citation>
    <scope>NUCLEOTIDE SEQUENCE [LARGE SCALE GENOMIC DNA]</scope>
    <source>
        <strain evidence="1 2">18</strain>
    </source>
</reference>
<dbReference type="Proteomes" id="UP000308760">
    <property type="component" value="Unassembled WGS sequence"/>
</dbReference>
<evidence type="ECO:0000313" key="2">
    <source>
        <dbReference type="Proteomes" id="UP000308760"/>
    </source>
</evidence>
<proteinExistence type="predicted"/>
<reference evidence="2" key="1">
    <citation type="submission" date="2019-04" db="EMBL/GenBank/DDBJ databases">
        <title>Nocardioides xinjiangensis sp. nov.</title>
        <authorList>
            <person name="Liu S."/>
        </authorList>
    </citation>
    <scope>NUCLEOTIDE SEQUENCE [LARGE SCALE GENOMIC DNA]</scope>
    <source>
        <strain evidence="2">18</strain>
    </source>
</reference>
<name>A0A4S8QAE8_9ACTN</name>
<dbReference type="AlphaFoldDB" id="A0A4S8QAE8"/>
<dbReference type="OrthoDB" id="5195022at2"/>
<sequence>MSAFTTAARAKLGEITVEGRRIELVWLTWLDSVQASFTALEPNRIGTVIGLESPHARLVVCEAEHLDWVRSFSRSGLIVVAALEHYRHREVLVRGRST</sequence>
<protein>
    <submittedName>
        <fullName evidence="1">Uncharacterized protein</fullName>
    </submittedName>
</protein>
<accession>A0A4S8QAE8</accession>
<keyword evidence="2" id="KW-1185">Reference proteome</keyword>